<keyword evidence="1" id="KW-0472">Membrane</keyword>
<dbReference type="AlphaFoldDB" id="A0A6I4SZ34"/>
<reference evidence="2 3" key="1">
    <citation type="submission" date="2019-12" db="EMBL/GenBank/DDBJ databases">
        <title>Genomic-based taxomic classification of the family Erythrobacteraceae.</title>
        <authorList>
            <person name="Xu L."/>
        </authorList>
    </citation>
    <scope>NUCLEOTIDE SEQUENCE [LARGE SCALE GENOMIC DNA]</scope>
    <source>
        <strain evidence="2 3">MCCC 1K01500</strain>
    </source>
</reference>
<organism evidence="2 3">
    <name type="scientific">Croceibacterium salegens</name>
    <dbReference type="NCBI Taxonomy" id="1737568"/>
    <lineage>
        <taxon>Bacteria</taxon>
        <taxon>Pseudomonadati</taxon>
        <taxon>Pseudomonadota</taxon>
        <taxon>Alphaproteobacteria</taxon>
        <taxon>Sphingomonadales</taxon>
        <taxon>Erythrobacteraceae</taxon>
        <taxon>Croceibacterium</taxon>
    </lineage>
</organism>
<keyword evidence="1" id="KW-0812">Transmembrane</keyword>
<comment type="caution">
    <text evidence="2">The sequence shown here is derived from an EMBL/GenBank/DDBJ whole genome shotgun (WGS) entry which is preliminary data.</text>
</comment>
<gene>
    <name evidence="2" type="ORF">GRI89_13070</name>
</gene>
<proteinExistence type="predicted"/>
<feature type="transmembrane region" description="Helical" evidence="1">
    <location>
        <begin position="67"/>
        <end position="85"/>
    </location>
</feature>
<keyword evidence="1" id="KW-1133">Transmembrane helix</keyword>
<feature type="transmembrane region" description="Helical" evidence="1">
    <location>
        <begin position="6"/>
        <end position="22"/>
    </location>
</feature>
<dbReference type="EMBL" id="WTYM01000052">
    <property type="protein sequence ID" value="MXO60470.1"/>
    <property type="molecule type" value="Genomic_DNA"/>
</dbReference>
<evidence type="ECO:0000313" key="2">
    <source>
        <dbReference type="EMBL" id="MXO60470.1"/>
    </source>
</evidence>
<evidence type="ECO:0000256" key="1">
    <source>
        <dbReference type="SAM" id="Phobius"/>
    </source>
</evidence>
<accession>A0A6I4SZ34</accession>
<dbReference type="OrthoDB" id="7391761at2"/>
<dbReference type="Proteomes" id="UP000433652">
    <property type="component" value="Unassembled WGS sequence"/>
</dbReference>
<sequence>MLPVLIVFALGVANFALHKAVLESGHPMLKQMPWTGRGMGGRATLVMEFIVLLGALLLAATGFTGWGWVYAGYTAMNAFGAWLVLTKRI</sequence>
<feature type="transmembrane region" description="Helical" evidence="1">
    <location>
        <begin position="43"/>
        <end position="61"/>
    </location>
</feature>
<name>A0A6I4SZ34_9SPHN</name>
<protein>
    <submittedName>
        <fullName evidence="2">Uncharacterized protein</fullName>
    </submittedName>
</protein>
<keyword evidence="3" id="KW-1185">Reference proteome</keyword>
<evidence type="ECO:0000313" key="3">
    <source>
        <dbReference type="Proteomes" id="UP000433652"/>
    </source>
</evidence>